<dbReference type="CDD" id="cd21037">
    <property type="entry name" value="MLKL_NTD"/>
    <property type="match status" value="1"/>
</dbReference>
<dbReference type="InterPro" id="IPR011044">
    <property type="entry name" value="Quino_amine_DH_bsu"/>
</dbReference>
<reference evidence="4 5" key="1">
    <citation type="submission" date="2014-04" db="EMBL/GenBank/DDBJ databases">
        <title>Evolutionary Origins and Diversification of the Mycorrhizal Mutualists.</title>
        <authorList>
            <consortium name="DOE Joint Genome Institute"/>
            <consortium name="Mycorrhizal Genomics Consortium"/>
            <person name="Kohler A."/>
            <person name="Kuo A."/>
            <person name="Nagy L.G."/>
            <person name="Floudas D."/>
            <person name="Copeland A."/>
            <person name="Barry K.W."/>
            <person name="Cichocki N."/>
            <person name="Veneault-Fourrey C."/>
            <person name="LaButti K."/>
            <person name="Lindquist E.A."/>
            <person name="Lipzen A."/>
            <person name="Lundell T."/>
            <person name="Morin E."/>
            <person name="Murat C."/>
            <person name="Riley R."/>
            <person name="Ohm R."/>
            <person name="Sun H."/>
            <person name="Tunlid A."/>
            <person name="Henrissat B."/>
            <person name="Grigoriev I.V."/>
            <person name="Hibbett D.S."/>
            <person name="Martin F."/>
        </authorList>
    </citation>
    <scope>NUCLEOTIDE SEQUENCE [LARGE SCALE GENOMIC DNA]</scope>
    <source>
        <strain evidence="4 5">FD-317 M1</strain>
    </source>
</reference>
<dbReference type="InterPro" id="IPR036537">
    <property type="entry name" value="Adaptor_Cbl_N_dom_sf"/>
</dbReference>
<dbReference type="Proteomes" id="UP000053593">
    <property type="component" value="Unassembled WGS sequence"/>
</dbReference>
<dbReference type="Pfam" id="PF24883">
    <property type="entry name" value="NPHP3_N"/>
    <property type="match status" value="1"/>
</dbReference>
<evidence type="ECO:0000256" key="1">
    <source>
        <dbReference type="ARBA" id="ARBA00022737"/>
    </source>
</evidence>
<gene>
    <name evidence="4" type="ORF">GYMLUDRAFT_49873</name>
</gene>
<dbReference type="InterPro" id="IPR056884">
    <property type="entry name" value="NPHP3-like_N"/>
</dbReference>
<organism evidence="4 5">
    <name type="scientific">Collybiopsis luxurians FD-317 M1</name>
    <dbReference type="NCBI Taxonomy" id="944289"/>
    <lineage>
        <taxon>Eukaryota</taxon>
        <taxon>Fungi</taxon>
        <taxon>Dikarya</taxon>
        <taxon>Basidiomycota</taxon>
        <taxon>Agaricomycotina</taxon>
        <taxon>Agaricomycetes</taxon>
        <taxon>Agaricomycetidae</taxon>
        <taxon>Agaricales</taxon>
        <taxon>Marasmiineae</taxon>
        <taxon>Omphalotaceae</taxon>
        <taxon>Collybiopsis</taxon>
        <taxon>Collybiopsis luxurians</taxon>
    </lineage>
</organism>
<dbReference type="InterPro" id="IPR027417">
    <property type="entry name" value="P-loop_NTPase"/>
</dbReference>
<dbReference type="InterPro" id="IPR059179">
    <property type="entry name" value="MLKL-like_MCAfunc"/>
</dbReference>
<feature type="domain" description="Nephrocystin 3-like N-terminal" evidence="3">
    <location>
        <begin position="308"/>
        <end position="459"/>
    </location>
</feature>
<keyword evidence="1" id="KW-0677">Repeat</keyword>
<sequence length="1311" mass="146033">MQPGNHNAQGKVKFKTGRFSRLLRPAKSLFNRSPSPDPRSTVAGSTVEKSAECSYQPDIHVAGSSNSAVLGHSGATNEPVENPYENVVTQFQPDSMNRRAAGIAGTAFNLLKQALNITKELSDGFPPLKGALAGILIIMDYIETVDDIQTNFGKLASRIDALNSVLSQYTNKNVELPPSIRTRLDQFSTALSIQSNAINGLIQRGAFRRTLTVASDSQEIVSMIRTLATLIDILALDTALNTDVNVEKIRILDNLAKDVKNAKDEDVNIDNLLPVKKALCDPKGYPEEYKCCLPGTREDALFNALSDIQEAIESGTNHTFWLTGVAGSGKSTLSTSLVAALRDKGFTVASFFCKRDQADRRDPRRVIPTLSWYLASQFPEFRTNLNPVLNRKALPTHPSDQMDTFLLKPLQSLLGSPKIVLLIDALDESDDTSRPLLVDAFVQHAAVFPKGVCVILVSRKARDLKKKLESLPILLDLDRHLHDPSADHDIRLYLEDRLRDIREQQEEEPNWPSEFEVSRLTRRADGLFIWAVIACNFIEQPSCREELSRLLQTNAAVGIDDLYAHTLGSEFSKVRGKAAWFEDYRSVMGCIICSLSPLSPADIASLIGRTQNVINATLNILQPLLFRDEQGHVRLIHASLADYLLAEDRGQQLWVANPYLHLSLSRGCLNSLIKCSNQFSHSLDLTTLSSPSKFVHLLPSDLPSHIRYSAISWAQHLVQTQLDTSQAAELAEVVRKFLTTSYLTWLEILSLLGYVTNGVHSLNLLCSWVEIHGIPLRILAWDSYAFLDTFRVPIQRSVAHIYISALPFAPSGSQIGEIYRDLLDPDGNLLPVVRSGLPKKWPSDEVVQSVEFEESTSNQSRINEPGSAMHGFLVFSPDGVLVAHAVGQELRVWETQEGRLVWGPHLSSSRIESVEISLNNRLIACAAMSADQLIPHGIENIELVPEEFLEINVFPITDGFMPRDSLFLRKIKVVSSILQSGQFKIMSFSSDSSQLKILADLSYDDQMQTWNVETGALVENSSCYFPSLSSTARTDTIVFEHATGWLLNREGPSGALGFIPWYQWHVTTLDLYRNHCASGYYPASNTATVILGDCPIIIQFPKGWKNIQSARYERGDKKSGDQSDESDDDSVSCHPSFPSRAHFGLSEAETTARYQSVLSHMRYAEISEGFITEFKDIQAVYGSTVQFFCEIPFVHVRLSSLPPPTTLWIKQQDKGNSGEQLKFKFIPCRDPNEADGTRHFLVLGQRGFWPVYVVFDMNELDDHPLSDSEPEYYNYAYSSSYSSRGSFETSVESISSSPFSPNLEVVAQNEE</sequence>
<dbReference type="EMBL" id="KN834842">
    <property type="protein sequence ID" value="KIK52474.1"/>
    <property type="molecule type" value="Genomic_DNA"/>
</dbReference>
<evidence type="ECO:0000256" key="2">
    <source>
        <dbReference type="SAM" id="MobiDB-lite"/>
    </source>
</evidence>
<dbReference type="PANTHER" id="PTHR10039:SF17">
    <property type="entry name" value="FUNGAL STAND N-TERMINAL GOODBYE DOMAIN-CONTAINING PROTEIN-RELATED"/>
    <property type="match status" value="1"/>
</dbReference>
<protein>
    <recommendedName>
        <fullName evidence="3">Nephrocystin 3-like N-terminal domain-containing protein</fullName>
    </recommendedName>
</protein>
<dbReference type="OrthoDB" id="163438at2759"/>
<dbReference type="Gene3D" id="1.20.930.20">
    <property type="entry name" value="Adaptor protein Cbl, N-terminal domain"/>
    <property type="match status" value="1"/>
</dbReference>
<dbReference type="GO" id="GO:0007166">
    <property type="term" value="P:cell surface receptor signaling pathway"/>
    <property type="evidence" value="ECO:0007669"/>
    <property type="project" value="InterPro"/>
</dbReference>
<keyword evidence="5" id="KW-1185">Reference proteome</keyword>
<evidence type="ECO:0000313" key="4">
    <source>
        <dbReference type="EMBL" id="KIK52474.1"/>
    </source>
</evidence>
<dbReference type="SUPFAM" id="SSF50969">
    <property type="entry name" value="YVTN repeat-like/Quinoprotein amine dehydrogenase"/>
    <property type="match status" value="1"/>
</dbReference>
<proteinExistence type="predicted"/>
<dbReference type="SUPFAM" id="SSF52540">
    <property type="entry name" value="P-loop containing nucleoside triphosphate hydrolases"/>
    <property type="match status" value="1"/>
</dbReference>
<evidence type="ECO:0000313" key="5">
    <source>
        <dbReference type="Proteomes" id="UP000053593"/>
    </source>
</evidence>
<evidence type="ECO:0000259" key="3">
    <source>
        <dbReference type="Pfam" id="PF24883"/>
    </source>
</evidence>
<accession>A0A0D0BS88</accession>
<name>A0A0D0BS88_9AGAR</name>
<feature type="region of interest" description="Disordered" evidence="2">
    <location>
        <begin position="1113"/>
        <end position="1134"/>
    </location>
</feature>
<dbReference type="HOGENOM" id="CLU_260684_0_0_1"/>
<dbReference type="Gene3D" id="3.40.50.300">
    <property type="entry name" value="P-loop containing nucleotide triphosphate hydrolases"/>
    <property type="match status" value="1"/>
</dbReference>
<dbReference type="PANTHER" id="PTHR10039">
    <property type="entry name" value="AMELOGENIN"/>
    <property type="match status" value="1"/>
</dbReference>
<feature type="compositionally biased region" description="Low complexity" evidence="2">
    <location>
        <begin position="1291"/>
        <end position="1301"/>
    </location>
</feature>
<feature type="region of interest" description="Disordered" evidence="2">
    <location>
        <begin position="1291"/>
        <end position="1311"/>
    </location>
</feature>
<feature type="region of interest" description="Disordered" evidence="2">
    <location>
        <begin position="25"/>
        <end position="49"/>
    </location>
</feature>